<protein>
    <recommendedName>
        <fullName evidence="4">Transposase</fullName>
    </recommendedName>
</protein>
<proteinExistence type="predicted"/>
<dbReference type="EMBL" id="JBEQNB010000013">
    <property type="protein sequence ID" value="MES0836587.1"/>
    <property type="molecule type" value="Genomic_DNA"/>
</dbReference>
<dbReference type="RefSeq" id="WP_352985585.1">
    <property type="nucleotide sequence ID" value="NZ_JBEQNB010000013.1"/>
</dbReference>
<sequence length="76" mass="8207">MVLDVCSWRVVGWAIDSLPTAASVTNTLGRAINNREPHPGTVIHSDHGVHGGFQRLSQHPVRRPGTVSFPAVASER</sequence>
<feature type="region of interest" description="Disordered" evidence="1">
    <location>
        <begin position="54"/>
        <end position="76"/>
    </location>
</feature>
<evidence type="ECO:0000256" key="1">
    <source>
        <dbReference type="SAM" id="MobiDB-lite"/>
    </source>
</evidence>
<name>A0ABV1ZZQ1_9ACTN</name>
<comment type="caution">
    <text evidence="2">The sequence shown here is derived from an EMBL/GenBank/DDBJ whole genome shotgun (WGS) entry which is preliminary data.</text>
</comment>
<organism evidence="2 3">
    <name type="scientific">Nocardiopsis tropica</name>
    <dbReference type="NCBI Taxonomy" id="109330"/>
    <lineage>
        <taxon>Bacteria</taxon>
        <taxon>Bacillati</taxon>
        <taxon>Actinomycetota</taxon>
        <taxon>Actinomycetes</taxon>
        <taxon>Streptosporangiales</taxon>
        <taxon>Nocardiopsidaceae</taxon>
        <taxon>Nocardiopsis</taxon>
    </lineage>
</organism>
<accession>A0ABV1ZZQ1</accession>
<dbReference type="Proteomes" id="UP001432401">
    <property type="component" value="Unassembled WGS sequence"/>
</dbReference>
<evidence type="ECO:0008006" key="4">
    <source>
        <dbReference type="Google" id="ProtNLM"/>
    </source>
</evidence>
<evidence type="ECO:0000313" key="2">
    <source>
        <dbReference type="EMBL" id="MES0836587.1"/>
    </source>
</evidence>
<gene>
    <name evidence="2" type="ORF">ABUK86_22605</name>
</gene>
<evidence type="ECO:0000313" key="3">
    <source>
        <dbReference type="Proteomes" id="UP001432401"/>
    </source>
</evidence>
<keyword evidence="3" id="KW-1185">Reference proteome</keyword>
<reference evidence="2 3" key="1">
    <citation type="submission" date="2024-06" db="EMBL/GenBank/DDBJ databases">
        <authorList>
            <person name="Bataeva Y.V."/>
            <person name="Grigorian L.N."/>
            <person name="Solomentsev V.I."/>
        </authorList>
    </citation>
    <scope>NUCLEOTIDE SEQUENCE [LARGE SCALE GENOMIC DNA]</scope>
    <source>
        <strain evidence="3">SCPM-O-B-12605 (RCAM04882)</strain>
    </source>
</reference>